<dbReference type="Pfam" id="PF13471">
    <property type="entry name" value="Transglut_core3"/>
    <property type="match status" value="1"/>
</dbReference>
<dbReference type="RefSeq" id="WP_377470589.1">
    <property type="nucleotide sequence ID" value="NZ_JBHLWN010000048.1"/>
</dbReference>
<dbReference type="EMBL" id="JBHLWN010000048">
    <property type="protein sequence ID" value="MFC0213215.1"/>
    <property type="molecule type" value="Genomic_DNA"/>
</dbReference>
<accession>A0ABV6DKP4</accession>
<keyword evidence="3" id="KW-1185">Reference proteome</keyword>
<dbReference type="InterPro" id="IPR032708">
    <property type="entry name" value="McjB_C"/>
</dbReference>
<evidence type="ECO:0000313" key="3">
    <source>
        <dbReference type="Proteomes" id="UP001589776"/>
    </source>
</evidence>
<dbReference type="InterPro" id="IPR053521">
    <property type="entry name" value="McjB-like"/>
</dbReference>
<comment type="caution">
    <text evidence="2">The sequence shown here is derived from an EMBL/GenBank/DDBJ whole genome shotgun (WGS) entry which is preliminary data.</text>
</comment>
<feature type="domain" description="Microcin J25-processing protein McjB C-terminal" evidence="1">
    <location>
        <begin position="55"/>
        <end position="154"/>
    </location>
</feature>
<proteinExistence type="predicted"/>
<evidence type="ECO:0000313" key="2">
    <source>
        <dbReference type="EMBL" id="MFC0213215.1"/>
    </source>
</evidence>
<name>A0ABV6DKP4_9BACL</name>
<protein>
    <submittedName>
        <fullName evidence="2">Lasso peptide biosynthesis B2 protein</fullName>
    </submittedName>
</protein>
<organism evidence="2 3">
    <name type="scientific">Paenibacillus chartarius</name>
    <dbReference type="NCBI Taxonomy" id="747481"/>
    <lineage>
        <taxon>Bacteria</taxon>
        <taxon>Bacillati</taxon>
        <taxon>Bacillota</taxon>
        <taxon>Bacilli</taxon>
        <taxon>Bacillales</taxon>
        <taxon>Paenibacillaceae</taxon>
        <taxon>Paenibacillus</taxon>
    </lineage>
</organism>
<evidence type="ECO:0000259" key="1">
    <source>
        <dbReference type="Pfam" id="PF13471"/>
    </source>
</evidence>
<gene>
    <name evidence="2" type="ORF">ACFFK0_12245</name>
</gene>
<sequence>MKSQSIRKRPLPVAIWRHISGFWKLKPGTKLLLFEAFVALGWARIRKAMPFSRIAPSLGESMLETSQTADPSQVRTIIQISQAVRLMSRYTLWESKCLVMAMAAMKMLERRRIESTLYLGTGKDEAGKMIAHAWLRSGEFTLTGAEEMHRFTVIAIFGKVIEGYKNARGSKDGQSV</sequence>
<dbReference type="Proteomes" id="UP001589776">
    <property type="component" value="Unassembled WGS sequence"/>
</dbReference>
<dbReference type="NCBIfam" id="NF033537">
    <property type="entry name" value="lasso_biosyn_B2"/>
    <property type="match status" value="1"/>
</dbReference>
<reference evidence="2 3" key="1">
    <citation type="submission" date="2024-09" db="EMBL/GenBank/DDBJ databases">
        <authorList>
            <person name="Sun Q."/>
            <person name="Mori K."/>
        </authorList>
    </citation>
    <scope>NUCLEOTIDE SEQUENCE [LARGE SCALE GENOMIC DNA]</scope>
    <source>
        <strain evidence="2 3">CCM 7759</strain>
    </source>
</reference>